<dbReference type="InterPro" id="IPR036388">
    <property type="entry name" value="WH-like_DNA-bd_sf"/>
</dbReference>
<organism evidence="5 6">
    <name type="scientific">Mucilaginibacter gracilis</name>
    <dbReference type="NCBI Taxonomy" id="423350"/>
    <lineage>
        <taxon>Bacteria</taxon>
        <taxon>Pseudomonadati</taxon>
        <taxon>Bacteroidota</taxon>
        <taxon>Sphingobacteriia</taxon>
        <taxon>Sphingobacteriales</taxon>
        <taxon>Sphingobacteriaceae</taxon>
        <taxon>Mucilaginibacter</taxon>
    </lineage>
</organism>
<dbReference type="Gene3D" id="1.10.10.10">
    <property type="entry name" value="Winged helix-like DNA-binding domain superfamily/Winged helix DNA-binding domain"/>
    <property type="match status" value="1"/>
</dbReference>
<dbReference type="PROSITE" id="PS50043">
    <property type="entry name" value="HTH_LUXR_2"/>
    <property type="match status" value="1"/>
</dbReference>
<dbReference type="GO" id="GO:0006355">
    <property type="term" value="P:regulation of DNA-templated transcription"/>
    <property type="evidence" value="ECO:0007669"/>
    <property type="project" value="InterPro"/>
</dbReference>
<dbReference type="PRINTS" id="PR00038">
    <property type="entry name" value="HTHLUXR"/>
</dbReference>
<dbReference type="EMBL" id="RBKU01000001">
    <property type="protein sequence ID" value="RKR83053.1"/>
    <property type="molecule type" value="Genomic_DNA"/>
</dbReference>
<evidence type="ECO:0000313" key="5">
    <source>
        <dbReference type="EMBL" id="RKR83053.1"/>
    </source>
</evidence>
<proteinExistence type="predicted"/>
<dbReference type="RefSeq" id="WP_121198592.1">
    <property type="nucleotide sequence ID" value="NZ_RBKU01000001.1"/>
</dbReference>
<keyword evidence="6" id="KW-1185">Reference proteome</keyword>
<sequence length="222" mass="25774">MDIESKIRNQIEQINAVANLFPGVIIIHRMPGFTLEYMSPNGLAQLGISLEEFRSYTVLEYTEKYFNLKDAEDYTPKLHHMIDCNTDEEVTFFQQVKINGSPDWAWHMSIIKILMRDDKGLPLLIINVAFKVDPMQHITTKVERILKENDFLQKNMHRFSQLTKRECAVLKQLALGKSSAETADELFIAIGTVETHRKNIRKKLNTTAYFELCEYARAFDLI</sequence>
<dbReference type="InterPro" id="IPR016032">
    <property type="entry name" value="Sig_transdc_resp-reg_C-effctor"/>
</dbReference>
<evidence type="ECO:0000259" key="4">
    <source>
        <dbReference type="PROSITE" id="PS50043"/>
    </source>
</evidence>
<gene>
    <name evidence="5" type="ORF">BDD43_3253</name>
</gene>
<comment type="caution">
    <text evidence="5">The sequence shown here is derived from an EMBL/GenBank/DDBJ whole genome shotgun (WGS) entry which is preliminary data.</text>
</comment>
<evidence type="ECO:0000256" key="1">
    <source>
        <dbReference type="ARBA" id="ARBA00023015"/>
    </source>
</evidence>
<dbReference type="PANTHER" id="PTHR44688">
    <property type="entry name" value="DNA-BINDING TRANSCRIPTIONAL ACTIVATOR DEVR_DOSR"/>
    <property type="match status" value="1"/>
</dbReference>
<dbReference type="Proteomes" id="UP000268007">
    <property type="component" value="Unassembled WGS sequence"/>
</dbReference>
<evidence type="ECO:0000256" key="3">
    <source>
        <dbReference type="ARBA" id="ARBA00023163"/>
    </source>
</evidence>
<reference evidence="5 6" key="1">
    <citation type="submission" date="2018-10" db="EMBL/GenBank/DDBJ databases">
        <title>Genomic Encyclopedia of Archaeal and Bacterial Type Strains, Phase II (KMG-II): from individual species to whole genera.</title>
        <authorList>
            <person name="Goeker M."/>
        </authorList>
    </citation>
    <scope>NUCLEOTIDE SEQUENCE [LARGE SCALE GENOMIC DNA]</scope>
    <source>
        <strain evidence="5 6">DSM 18602</strain>
    </source>
</reference>
<name>A0A495J2K0_9SPHI</name>
<dbReference type="CDD" id="cd06170">
    <property type="entry name" value="LuxR_C_like"/>
    <property type="match status" value="1"/>
</dbReference>
<dbReference type="InterPro" id="IPR000792">
    <property type="entry name" value="Tscrpt_reg_LuxR_C"/>
</dbReference>
<dbReference type="SUPFAM" id="SSF46894">
    <property type="entry name" value="C-terminal effector domain of the bipartite response regulators"/>
    <property type="match status" value="1"/>
</dbReference>
<dbReference type="PANTHER" id="PTHR44688:SF16">
    <property type="entry name" value="DNA-BINDING TRANSCRIPTIONAL ACTIVATOR DEVR_DOSR"/>
    <property type="match status" value="1"/>
</dbReference>
<feature type="domain" description="HTH luxR-type" evidence="4">
    <location>
        <begin position="155"/>
        <end position="220"/>
    </location>
</feature>
<dbReference type="OrthoDB" id="965844at2"/>
<keyword evidence="2" id="KW-0238">DNA-binding</keyword>
<dbReference type="GO" id="GO:0003677">
    <property type="term" value="F:DNA binding"/>
    <property type="evidence" value="ECO:0007669"/>
    <property type="project" value="UniProtKB-KW"/>
</dbReference>
<dbReference type="Pfam" id="PF00196">
    <property type="entry name" value="GerE"/>
    <property type="match status" value="1"/>
</dbReference>
<evidence type="ECO:0000256" key="2">
    <source>
        <dbReference type="ARBA" id="ARBA00023125"/>
    </source>
</evidence>
<dbReference type="SMART" id="SM00421">
    <property type="entry name" value="HTH_LUXR"/>
    <property type="match status" value="1"/>
</dbReference>
<dbReference type="AlphaFoldDB" id="A0A495J2K0"/>
<keyword evidence="1" id="KW-0805">Transcription regulation</keyword>
<protein>
    <submittedName>
        <fullName evidence="5">Regulatory LuxR family protein</fullName>
    </submittedName>
</protein>
<keyword evidence="3" id="KW-0804">Transcription</keyword>
<accession>A0A495J2K0</accession>
<evidence type="ECO:0000313" key="6">
    <source>
        <dbReference type="Proteomes" id="UP000268007"/>
    </source>
</evidence>